<dbReference type="Pfam" id="PF02721">
    <property type="entry name" value="DUF223"/>
    <property type="match status" value="1"/>
</dbReference>
<feature type="domain" description="Replication protein A 70 kDa DNA-binding subunit B/D first OB fold" evidence="1">
    <location>
        <begin position="19"/>
        <end position="112"/>
    </location>
</feature>
<organism evidence="2 3">
    <name type="scientific">Lactuca saligna</name>
    <name type="common">Willowleaf lettuce</name>
    <dbReference type="NCBI Taxonomy" id="75948"/>
    <lineage>
        <taxon>Eukaryota</taxon>
        <taxon>Viridiplantae</taxon>
        <taxon>Streptophyta</taxon>
        <taxon>Embryophyta</taxon>
        <taxon>Tracheophyta</taxon>
        <taxon>Spermatophyta</taxon>
        <taxon>Magnoliopsida</taxon>
        <taxon>eudicotyledons</taxon>
        <taxon>Gunneridae</taxon>
        <taxon>Pentapetalae</taxon>
        <taxon>asterids</taxon>
        <taxon>campanulids</taxon>
        <taxon>Asterales</taxon>
        <taxon>Asteraceae</taxon>
        <taxon>Cichorioideae</taxon>
        <taxon>Cichorieae</taxon>
        <taxon>Lactucinae</taxon>
        <taxon>Lactuca</taxon>
    </lineage>
</organism>
<evidence type="ECO:0000313" key="3">
    <source>
        <dbReference type="Proteomes" id="UP001177003"/>
    </source>
</evidence>
<gene>
    <name evidence="2" type="ORF">LSALG_LOCUS23738</name>
</gene>
<sequence>MAHPDVTFIAGLDVLKDDSTIKVRVINLWNLFSFYNNAKLFSIELILINEQGTKIQANVLKKYIYRFKNILKDGLAFYIKCPSFASQKMGAFRLTQQEHKLSFLHDTVVTECHDFSGTTFGFEFVDYQSIISLAHHENTTINAIGLIIAFGEMVRDNADMKKHRLNLQIQDANGLQLSVNLWGAFAYKIQGFLDNNPHNLRIIVIIQFAKLSIWRDHPTVNTYFTVSKLFINTNIDEINDFKKSLDGDDRPDSSMNTITLMKSNKVSEHDDFMVKFQLKTIADV</sequence>
<dbReference type="AlphaFoldDB" id="A0AA36E6K0"/>
<dbReference type="InterPro" id="IPR012340">
    <property type="entry name" value="NA-bd_OB-fold"/>
</dbReference>
<accession>A0AA36E6K0</accession>
<evidence type="ECO:0000313" key="2">
    <source>
        <dbReference type="EMBL" id="CAI9284188.1"/>
    </source>
</evidence>
<dbReference type="Gene3D" id="2.40.50.140">
    <property type="entry name" value="Nucleic acid-binding proteins"/>
    <property type="match status" value="2"/>
</dbReference>
<dbReference type="Proteomes" id="UP001177003">
    <property type="component" value="Chromosome 5"/>
</dbReference>
<dbReference type="InterPro" id="IPR003871">
    <property type="entry name" value="RFA1B/D_OB_1st"/>
</dbReference>
<dbReference type="CDD" id="cd04481">
    <property type="entry name" value="RPA1_DBD_B_like"/>
    <property type="match status" value="1"/>
</dbReference>
<dbReference type="PANTHER" id="PTHR47165">
    <property type="entry name" value="OS03G0429900 PROTEIN"/>
    <property type="match status" value="1"/>
</dbReference>
<dbReference type="PANTHER" id="PTHR47165:SF4">
    <property type="entry name" value="OS03G0429900 PROTEIN"/>
    <property type="match status" value="1"/>
</dbReference>
<keyword evidence="3" id="KW-1185">Reference proteome</keyword>
<name>A0AA36E6K0_LACSI</name>
<evidence type="ECO:0000259" key="1">
    <source>
        <dbReference type="Pfam" id="PF02721"/>
    </source>
</evidence>
<dbReference type="CDD" id="cd04480">
    <property type="entry name" value="RPA1_DBD_A_like"/>
    <property type="match status" value="1"/>
</dbReference>
<reference evidence="2" key="1">
    <citation type="submission" date="2023-04" db="EMBL/GenBank/DDBJ databases">
        <authorList>
            <person name="Vijverberg K."/>
            <person name="Xiong W."/>
            <person name="Schranz E."/>
        </authorList>
    </citation>
    <scope>NUCLEOTIDE SEQUENCE</scope>
</reference>
<dbReference type="SUPFAM" id="SSF50249">
    <property type="entry name" value="Nucleic acid-binding proteins"/>
    <property type="match status" value="2"/>
</dbReference>
<protein>
    <recommendedName>
        <fullName evidence="1">Replication protein A 70 kDa DNA-binding subunit B/D first OB fold domain-containing protein</fullName>
    </recommendedName>
</protein>
<dbReference type="EMBL" id="OX465081">
    <property type="protein sequence ID" value="CAI9284188.1"/>
    <property type="molecule type" value="Genomic_DNA"/>
</dbReference>
<proteinExistence type="predicted"/>